<keyword evidence="4" id="KW-1185">Reference proteome</keyword>
<dbReference type="PANTHER" id="PTHR46128:SF211">
    <property type="entry name" value="PENTACOTRIPEPTIDE-REPEAT REGION OF PRORP DOMAIN-CONTAINING PROTEIN"/>
    <property type="match status" value="1"/>
</dbReference>
<evidence type="ECO:0000313" key="3">
    <source>
        <dbReference type="EMBL" id="KXN69484.1"/>
    </source>
</evidence>
<dbReference type="Gene3D" id="1.25.40.10">
    <property type="entry name" value="Tetratricopeptide repeat domain"/>
    <property type="match status" value="3"/>
</dbReference>
<dbReference type="Proteomes" id="UP000070444">
    <property type="component" value="Unassembled WGS sequence"/>
</dbReference>
<dbReference type="SUPFAM" id="SSF81901">
    <property type="entry name" value="HCP-like"/>
    <property type="match status" value="1"/>
</dbReference>
<dbReference type="Pfam" id="PF01535">
    <property type="entry name" value="PPR"/>
    <property type="match status" value="1"/>
</dbReference>
<dbReference type="InterPro" id="IPR050872">
    <property type="entry name" value="PPR_P_subfamily"/>
</dbReference>
<proteinExistence type="inferred from homology"/>
<evidence type="ECO:0000313" key="4">
    <source>
        <dbReference type="Proteomes" id="UP000070444"/>
    </source>
</evidence>
<accession>A0A137P3L3</accession>
<feature type="repeat" description="PPR" evidence="2">
    <location>
        <begin position="355"/>
        <end position="389"/>
    </location>
</feature>
<dbReference type="STRING" id="796925.A0A137P3L3"/>
<evidence type="ECO:0000256" key="2">
    <source>
        <dbReference type="PROSITE-ProRule" id="PRU00708"/>
    </source>
</evidence>
<dbReference type="InterPro" id="IPR002885">
    <property type="entry name" value="PPR_rpt"/>
</dbReference>
<dbReference type="EMBL" id="KQ964533">
    <property type="protein sequence ID" value="KXN69484.1"/>
    <property type="molecule type" value="Genomic_DNA"/>
</dbReference>
<comment type="similarity">
    <text evidence="1">Belongs to the PPR family. P subfamily.</text>
</comment>
<evidence type="ECO:0000256" key="1">
    <source>
        <dbReference type="ARBA" id="ARBA00007626"/>
    </source>
</evidence>
<dbReference type="Pfam" id="PF13812">
    <property type="entry name" value="PPR_3"/>
    <property type="match status" value="1"/>
</dbReference>
<organism evidence="3 4">
    <name type="scientific">Conidiobolus coronatus (strain ATCC 28846 / CBS 209.66 / NRRL 28638)</name>
    <name type="common">Delacroixia coronata</name>
    <dbReference type="NCBI Taxonomy" id="796925"/>
    <lineage>
        <taxon>Eukaryota</taxon>
        <taxon>Fungi</taxon>
        <taxon>Fungi incertae sedis</taxon>
        <taxon>Zoopagomycota</taxon>
        <taxon>Entomophthoromycotina</taxon>
        <taxon>Entomophthoromycetes</taxon>
        <taxon>Entomophthorales</taxon>
        <taxon>Ancylistaceae</taxon>
        <taxon>Conidiobolus</taxon>
    </lineage>
</organism>
<evidence type="ECO:0008006" key="5">
    <source>
        <dbReference type="Google" id="ProtNLM"/>
    </source>
</evidence>
<dbReference type="OrthoDB" id="185373at2759"/>
<reference evidence="3 4" key="1">
    <citation type="journal article" date="2015" name="Genome Biol. Evol.">
        <title>Phylogenomic analyses indicate that early fungi evolved digesting cell walls of algal ancestors of land plants.</title>
        <authorList>
            <person name="Chang Y."/>
            <person name="Wang S."/>
            <person name="Sekimoto S."/>
            <person name="Aerts A.L."/>
            <person name="Choi C."/>
            <person name="Clum A."/>
            <person name="LaButti K.M."/>
            <person name="Lindquist E.A."/>
            <person name="Yee Ngan C."/>
            <person name="Ohm R.A."/>
            <person name="Salamov A.A."/>
            <person name="Grigoriev I.V."/>
            <person name="Spatafora J.W."/>
            <person name="Berbee M.L."/>
        </authorList>
    </citation>
    <scope>NUCLEOTIDE SEQUENCE [LARGE SCALE GENOMIC DNA]</scope>
    <source>
        <strain evidence="3 4">NRRL 28638</strain>
    </source>
</reference>
<name>A0A137P3L3_CONC2</name>
<dbReference type="AlphaFoldDB" id="A0A137P3L3"/>
<dbReference type="Pfam" id="PF13041">
    <property type="entry name" value="PPR_2"/>
    <property type="match status" value="1"/>
</dbReference>
<feature type="repeat" description="PPR" evidence="2">
    <location>
        <begin position="531"/>
        <end position="565"/>
    </location>
</feature>
<dbReference type="PANTHER" id="PTHR46128">
    <property type="entry name" value="MITOCHONDRIAL GROUP I INTRON SPLICING FACTOR CCM1"/>
    <property type="match status" value="1"/>
</dbReference>
<feature type="repeat" description="PPR" evidence="2">
    <location>
        <begin position="461"/>
        <end position="495"/>
    </location>
</feature>
<dbReference type="PROSITE" id="PS51375">
    <property type="entry name" value="PPR"/>
    <property type="match status" value="3"/>
</dbReference>
<gene>
    <name evidence="3" type="ORF">CONCODRAFT_18309</name>
</gene>
<sequence length="650" mass="75568">MIISKTNRYLTELKFNKSHIVYLIQTHSNAALKGVQLSRSEPIDYSTSIHNVKALPPHKLDVWYENYLSYRYTSYPFKLPSKPLYCLERLFLVNDYGRAIELYHHLQIIKYPILLSHSILAFAMASTFNDFQYNLGSFNINYSLQTIAHRRDNANVTFLNLIDKKTKEFTVIEPKFESVFKWLIDNEFYNGALYLFSNRETLSDTMPINNELKILLNHAMSKQLYPQALEIFKALPIQDITIQSIAYKMLKKLSFHKLNVGLGLVQYCIENRISLNCEQVSDLMYNRSIFQTNLFTKYNMKDFDSVEVLESILTCDIPLKECTWGIIIHNMFTQNRPSDAVAIFEIMKKYTKFVNHKTYSIMIYGFSQMNRVDKALKYLSMMKQENHTPNQITYNSLMYGFVRAKEINKIRDLINPSITPGFELDTVAATMLIYTSITTSENMDATEELFNSISKSNVTIDTTMVTTMFTGYFYHQDYDRAQAFFERMIEYGYNPNTNIVNLMIKLSSLGDNDHSPHQFLDILMQSNNSPNSHTYTSLITAFGNKGQISEVNELIDNIQKIGFSRSQNIFNLAIMYNCQQESINTSFELYQKMKLSHTPTAFTLSMLLQLCIHHKLTKEGMMLMQDISAYKINRTQALSQKIARFYSITK</sequence>
<dbReference type="InterPro" id="IPR011990">
    <property type="entry name" value="TPR-like_helical_dom_sf"/>
</dbReference>
<dbReference type="NCBIfam" id="TIGR00756">
    <property type="entry name" value="PPR"/>
    <property type="match status" value="1"/>
</dbReference>
<protein>
    <recommendedName>
        <fullName evidence="5">Pentacotripeptide-repeat region of PRORP domain-containing protein</fullName>
    </recommendedName>
</protein>